<dbReference type="EMBL" id="QXEC01000033">
    <property type="protein sequence ID" value="RIV33171.1"/>
    <property type="molecule type" value="Genomic_DNA"/>
</dbReference>
<dbReference type="GO" id="GO:1904680">
    <property type="term" value="F:peptide transmembrane transporter activity"/>
    <property type="evidence" value="ECO:0007669"/>
    <property type="project" value="TreeGrafter"/>
</dbReference>
<dbReference type="Pfam" id="PF00496">
    <property type="entry name" value="SBP_bac_5"/>
    <property type="match status" value="1"/>
</dbReference>
<dbReference type="PANTHER" id="PTHR30290">
    <property type="entry name" value="PERIPLASMIC BINDING COMPONENT OF ABC TRANSPORTER"/>
    <property type="match status" value="1"/>
</dbReference>
<dbReference type="AlphaFoldDB" id="A0A418MNU9"/>
<comment type="caution">
    <text evidence="2">The sequence shown here is derived from an EMBL/GenBank/DDBJ whole genome shotgun (WGS) entry which is preliminary data.</text>
</comment>
<dbReference type="Gene3D" id="3.40.190.10">
    <property type="entry name" value="Periplasmic binding protein-like II"/>
    <property type="match status" value="1"/>
</dbReference>
<dbReference type="InterPro" id="IPR039424">
    <property type="entry name" value="SBP_5"/>
</dbReference>
<keyword evidence="3" id="KW-1185">Reference proteome</keyword>
<feature type="domain" description="Solute-binding protein family 5" evidence="1">
    <location>
        <begin position="110"/>
        <end position="492"/>
    </location>
</feature>
<dbReference type="OrthoDB" id="5240629at2"/>
<dbReference type="RefSeq" id="WP_119579522.1">
    <property type="nucleotide sequence ID" value="NZ_QXEC01000033.1"/>
</dbReference>
<organism evidence="2 3">
    <name type="scientific">Micromonospora radicis</name>
    <dbReference type="NCBI Taxonomy" id="1894971"/>
    <lineage>
        <taxon>Bacteria</taxon>
        <taxon>Bacillati</taxon>
        <taxon>Actinomycetota</taxon>
        <taxon>Actinomycetes</taxon>
        <taxon>Micromonosporales</taxon>
        <taxon>Micromonosporaceae</taxon>
        <taxon>Micromonospora</taxon>
    </lineage>
</organism>
<dbReference type="PIRSF" id="PIRSF002741">
    <property type="entry name" value="MppA"/>
    <property type="match status" value="1"/>
</dbReference>
<gene>
    <name evidence="2" type="ORF">D2L64_24275</name>
</gene>
<sequence>MRPRVVAGAGTAVALVAALGACTENSGEGATVDTGRQHTGVIATDPRDSAGPAPEVPGAQAGGTFTIIRETPIAHLDPQRTYSFVGLMATPLFARFLTTWKDDGKGNLVLVGDLAETPGTDVDDDCRVWEFKIKDGVKFEDGRPITAREIGYGIARSFDPDLAGGPTYLQEWLADTPQYDTAWDFRANRNTLPPGLTTPDERTLRFEFARPRCDLPFAVSLPSTAPLPPDRDTGLNLGNAPFSSGPYKVTRYQAGVEVVLERNEHWDAATDPVRHQYPDRFVWTFGPTPDAAANRVIADNGADQRALSWNYVPASLVARVAGDPGLRSRTILSPTPSANHLIINNRRVTDLRVRRALNYAVDREGLIKVLGGPNVAAPMTTLMPPATIGFQAYDAYPAGPNGDPEKARELLAGQTPELVLGAADNSVEQQVVTQLKGNLERAGFKITVRNIPVGAKFDEIKKRDNPWDLYLSSWAADWPSGASILPVLYDGRGIRAAGNSNEAYFHHPAVDAEFDRILALPPGAQGPEWARLDERIMREHAPVVPLYVDVAYLVHGSKVGGVFVSSVFGHPSLVNAHVRP</sequence>
<evidence type="ECO:0000313" key="2">
    <source>
        <dbReference type="EMBL" id="RIV33171.1"/>
    </source>
</evidence>
<proteinExistence type="predicted"/>
<dbReference type="SUPFAM" id="SSF53850">
    <property type="entry name" value="Periplasmic binding protein-like II"/>
    <property type="match status" value="1"/>
</dbReference>
<dbReference type="PANTHER" id="PTHR30290:SF83">
    <property type="entry name" value="ABC TRANSPORTER SUBSTRATE-BINDING PROTEIN"/>
    <property type="match status" value="1"/>
</dbReference>
<protein>
    <submittedName>
        <fullName evidence="2">ABC transporter substrate-binding protein</fullName>
    </submittedName>
</protein>
<evidence type="ECO:0000259" key="1">
    <source>
        <dbReference type="Pfam" id="PF00496"/>
    </source>
</evidence>
<dbReference type="GO" id="GO:0042597">
    <property type="term" value="C:periplasmic space"/>
    <property type="evidence" value="ECO:0007669"/>
    <property type="project" value="UniProtKB-ARBA"/>
</dbReference>
<dbReference type="InterPro" id="IPR030678">
    <property type="entry name" value="Peptide/Ni-bd"/>
</dbReference>
<dbReference type="CDD" id="cd08506">
    <property type="entry name" value="PBP2_clavulanate_OppA2"/>
    <property type="match status" value="1"/>
</dbReference>
<dbReference type="Proteomes" id="UP000283832">
    <property type="component" value="Unassembled WGS sequence"/>
</dbReference>
<dbReference type="Gene3D" id="3.10.105.10">
    <property type="entry name" value="Dipeptide-binding Protein, Domain 3"/>
    <property type="match status" value="1"/>
</dbReference>
<dbReference type="GO" id="GO:0043190">
    <property type="term" value="C:ATP-binding cassette (ABC) transporter complex"/>
    <property type="evidence" value="ECO:0007669"/>
    <property type="project" value="InterPro"/>
</dbReference>
<dbReference type="GO" id="GO:0015833">
    <property type="term" value="P:peptide transport"/>
    <property type="evidence" value="ECO:0007669"/>
    <property type="project" value="TreeGrafter"/>
</dbReference>
<dbReference type="PROSITE" id="PS51257">
    <property type="entry name" value="PROKAR_LIPOPROTEIN"/>
    <property type="match status" value="1"/>
</dbReference>
<evidence type="ECO:0000313" key="3">
    <source>
        <dbReference type="Proteomes" id="UP000283832"/>
    </source>
</evidence>
<reference evidence="2 3" key="1">
    <citation type="submission" date="2018-08" db="EMBL/GenBank/DDBJ databases">
        <title>Jishengella sp. nov., isolated from a root of Azadirachta indica A. Juss. var. siamensis Valenton.</title>
        <authorList>
            <person name="Kuncharoen N."/>
            <person name="Tanasupawat S."/>
            <person name="Kudo T."/>
            <person name="Ohkuma M."/>
        </authorList>
    </citation>
    <scope>NUCLEOTIDE SEQUENCE [LARGE SCALE GENOMIC DNA]</scope>
    <source>
        <strain evidence="2 3">AZ1-13</strain>
    </source>
</reference>
<dbReference type="InterPro" id="IPR000914">
    <property type="entry name" value="SBP_5_dom"/>
</dbReference>
<accession>A0A418MNU9</accession>
<name>A0A418MNU9_9ACTN</name>